<dbReference type="EMBL" id="LAJE02000363">
    <property type="protein sequence ID" value="OEO28584.1"/>
    <property type="molecule type" value="Genomic_DNA"/>
</dbReference>
<comment type="caution">
    <text evidence="1">The sequence shown here is derived from an EMBL/GenBank/DDBJ whole genome shotgun (WGS) entry which is preliminary data.</text>
</comment>
<dbReference type="OrthoDB" id="7347703at2"/>
<evidence type="ECO:0008006" key="3">
    <source>
        <dbReference type="Google" id="ProtNLM"/>
    </source>
</evidence>
<sequence length="170" mass="18388">MRRILLTGMSATGKSTLTAAIAARGYRAVDLDTDAWSYWVDIVEDNAPGTPVEAGRDWVWRDDRVTDLLADDGDGILVISGCSPNQGQFYPRLDAVVLLSAPECVVAERLAARTSNDYGKGEGEAEAERVLQLIREVEPILRAGATHEIDTGGPLDDVLDAVLRIVTPRP</sequence>
<dbReference type="Pfam" id="PF13238">
    <property type="entry name" value="AAA_18"/>
    <property type="match status" value="1"/>
</dbReference>
<organism evidence="1 2">
    <name type="scientific">Devosia insulae DS-56</name>
    <dbReference type="NCBI Taxonomy" id="1116389"/>
    <lineage>
        <taxon>Bacteria</taxon>
        <taxon>Pseudomonadati</taxon>
        <taxon>Pseudomonadota</taxon>
        <taxon>Alphaproteobacteria</taxon>
        <taxon>Hyphomicrobiales</taxon>
        <taxon>Devosiaceae</taxon>
        <taxon>Devosia</taxon>
    </lineage>
</organism>
<keyword evidence="2" id="KW-1185">Reference proteome</keyword>
<accession>A0A1E5XJ89</accession>
<evidence type="ECO:0000313" key="2">
    <source>
        <dbReference type="Proteomes" id="UP000095463"/>
    </source>
</evidence>
<dbReference type="InterPro" id="IPR027417">
    <property type="entry name" value="P-loop_NTPase"/>
</dbReference>
<evidence type="ECO:0000313" key="1">
    <source>
        <dbReference type="EMBL" id="OEO28584.1"/>
    </source>
</evidence>
<dbReference type="Gene3D" id="3.40.50.300">
    <property type="entry name" value="P-loop containing nucleotide triphosphate hydrolases"/>
    <property type="match status" value="1"/>
</dbReference>
<gene>
    <name evidence="1" type="ORF">VW23_003850</name>
</gene>
<dbReference type="Proteomes" id="UP000095463">
    <property type="component" value="Unassembled WGS sequence"/>
</dbReference>
<proteinExistence type="predicted"/>
<protein>
    <recommendedName>
        <fullName evidence="3">Shikimate kinase</fullName>
    </recommendedName>
</protein>
<dbReference type="AlphaFoldDB" id="A0A1E5XJ89"/>
<reference evidence="1 2" key="1">
    <citation type="journal article" date="2015" name="Genome Announc.">
        <title>Genome Assemblies of Three Soil-Associated Devosia species: D. insulae, D. limi, and D. soli.</title>
        <authorList>
            <person name="Hassan Y.I."/>
            <person name="Lepp D."/>
            <person name="Zhou T."/>
        </authorList>
    </citation>
    <scope>NUCLEOTIDE SEQUENCE [LARGE SCALE GENOMIC DNA]</scope>
    <source>
        <strain evidence="1 2">DS-56</strain>
    </source>
</reference>
<dbReference type="RefSeq" id="WP_069912069.1">
    <property type="nucleotide sequence ID" value="NZ_LAJE02000363.1"/>
</dbReference>
<name>A0A1E5XJ89_9HYPH</name>
<dbReference type="SUPFAM" id="SSF52540">
    <property type="entry name" value="P-loop containing nucleoside triphosphate hydrolases"/>
    <property type="match status" value="1"/>
</dbReference>